<reference evidence="12" key="1">
    <citation type="submission" date="2017-01" db="EMBL/GenBank/DDBJ databases">
        <title>Comparative genomics of anhydrobiosis in the tardigrade Hypsibius dujardini.</title>
        <authorList>
            <person name="Yoshida Y."/>
            <person name="Koutsovoulos G."/>
            <person name="Laetsch D."/>
            <person name="Stevens L."/>
            <person name="Kumar S."/>
            <person name="Horikawa D."/>
            <person name="Ishino K."/>
            <person name="Komine S."/>
            <person name="Tomita M."/>
            <person name="Blaxter M."/>
            <person name="Arakawa K."/>
        </authorList>
    </citation>
    <scope>NUCLEOTIDE SEQUENCE [LARGE SCALE GENOMIC DNA]</scope>
    <source>
        <strain evidence="12">Z151</strain>
    </source>
</reference>
<dbReference type="InterPro" id="IPR000276">
    <property type="entry name" value="GPCR_Rhodpsn"/>
</dbReference>
<name>A0A1W0WQZ3_HYPEX</name>
<dbReference type="EMBL" id="MTYJ01000059">
    <property type="protein sequence ID" value="OQV17602.1"/>
    <property type="molecule type" value="Genomic_DNA"/>
</dbReference>
<dbReference type="OrthoDB" id="10015560at2759"/>
<organism evidence="11 12">
    <name type="scientific">Hypsibius exemplaris</name>
    <name type="common">Freshwater tardigrade</name>
    <dbReference type="NCBI Taxonomy" id="2072580"/>
    <lineage>
        <taxon>Eukaryota</taxon>
        <taxon>Metazoa</taxon>
        <taxon>Ecdysozoa</taxon>
        <taxon>Tardigrada</taxon>
        <taxon>Eutardigrada</taxon>
        <taxon>Parachela</taxon>
        <taxon>Hypsibioidea</taxon>
        <taxon>Hypsibiidae</taxon>
        <taxon>Hypsibius</taxon>
    </lineage>
</organism>
<evidence type="ECO:0000256" key="8">
    <source>
        <dbReference type="ARBA" id="ARBA00023305"/>
    </source>
</evidence>
<evidence type="ECO:0000313" key="12">
    <source>
        <dbReference type="Proteomes" id="UP000192578"/>
    </source>
</evidence>
<feature type="domain" description="G-protein coupled receptors family 1 profile" evidence="10">
    <location>
        <begin position="62"/>
        <end position="266"/>
    </location>
</feature>
<evidence type="ECO:0000256" key="9">
    <source>
        <dbReference type="SAM" id="Phobius"/>
    </source>
</evidence>
<evidence type="ECO:0000256" key="4">
    <source>
        <dbReference type="ARBA" id="ARBA00023040"/>
    </source>
</evidence>
<keyword evidence="8" id="KW-0716">Sensory transduction</keyword>
<dbReference type="GO" id="GO:0007601">
    <property type="term" value="P:visual perception"/>
    <property type="evidence" value="ECO:0007669"/>
    <property type="project" value="UniProtKB-KW"/>
</dbReference>
<proteinExistence type="predicted"/>
<dbReference type="AlphaFoldDB" id="A0A1W0WQZ3"/>
<dbReference type="Gene3D" id="1.20.1070.10">
    <property type="entry name" value="Rhodopsin 7-helix transmembrane proteins"/>
    <property type="match status" value="1"/>
</dbReference>
<evidence type="ECO:0000313" key="11">
    <source>
        <dbReference type="EMBL" id="OQV17602.1"/>
    </source>
</evidence>
<comment type="caution">
    <text evidence="11">The sequence shown here is derived from an EMBL/GenBank/DDBJ whole genome shotgun (WGS) entry which is preliminary data.</text>
</comment>
<evidence type="ECO:0000256" key="5">
    <source>
        <dbReference type="ARBA" id="ARBA00023136"/>
    </source>
</evidence>
<feature type="transmembrane region" description="Helical" evidence="9">
    <location>
        <begin position="165"/>
        <end position="186"/>
    </location>
</feature>
<keyword evidence="2 9" id="KW-0812">Transmembrane</keyword>
<feature type="transmembrane region" description="Helical" evidence="9">
    <location>
        <begin position="82"/>
        <end position="100"/>
    </location>
</feature>
<feature type="transmembrane region" description="Helical" evidence="9">
    <location>
        <begin position="49"/>
        <end position="70"/>
    </location>
</feature>
<dbReference type="Pfam" id="PF00001">
    <property type="entry name" value="7tm_1"/>
    <property type="match status" value="1"/>
</dbReference>
<dbReference type="InterPro" id="IPR050125">
    <property type="entry name" value="GPCR_opsins"/>
</dbReference>
<dbReference type="Proteomes" id="UP000192578">
    <property type="component" value="Unassembled WGS sequence"/>
</dbReference>
<evidence type="ECO:0000256" key="3">
    <source>
        <dbReference type="ARBA" id="ARBA00022989"/>
    </source>
</evidence>
<evidence type="ECO:0000256" key="2">
    <source>
        <dbReference type="ARBA" id="ARBA00022692"/>
    </source>
</evidence>
<dbReference type="GO" id="GO:0004930">
    <property type="term" value="F:G protein-coupled receptor activity"/>
    <property type="evidence" value="ECO:0007669"/>
    <property type="project" value="UniProtKB-KW"/>
</dbReference>
<keyword evidence="6" id="KW-0675">Receptor</keyword>
<comment type="subcellular location">
    <subcellularLocation>
        <location evidence="1">Membrane</location>
        <topology evidence="1">Multi-pass membrane protein</topology>
    </subcellularLocation>
</comment>
<evidence type="ECO:0000259" key="10">
    <source>
        <dbReference type="PROSITE" id="PS50262"/>
    </source>
</evidence>
<protein>
    <recommendedName>
        <fullName evidence="10">G-protein coupled receptors family 1 profile domain-containing protein</fullName>
    </recommendedName>
</protein>
<dbReference type="PRINTS" id="PR00237">
    <property type="entry name" value="GPCRRHODOPSN"/>
</dbReference>
<dbReference type="SUPFAM" id="SSF81321">
    <property type="entry name" value="Family A G protein-coupled receptor-like"/>
    <property type="match status" value="1"/>
</dbReference>
<keyword evidence="4" id="KW-0297">G-protein coupled receptor</keyword>
<keyword evidence="5 9" id="KW-0472">Membrane</keyword>
<dbReference type="PROSITE" id="PS50262">
    <property type="entry name" value="G_PROTEIN_RECEP_F1_2"/>
    <property type="match status" value="1"/>
</dbReference>
<evidence type="ECO:0000256" key="6">
    <source>
        <dbReference type="ARBA" id="ARBA00023170"/>
    </source>
</evidence>
<keyword evidence="12" id="KW-1185">Reference proteome</keyword>
<feature type="transmembrane region" description="Helical" evidence="9">
    <location>
        <begin position="120"/>
        <end position="144"/>
    </location>
</feature>
<keyword evidence="8" id="KW-0844">Vision</keyword>
<dbReference type="PANTHER" id="PTHR24240">
    <property type="entry name" value="OPSIN"/>
    <property type="match status" value="1"/>
</dbReference>
<evidence type="ECO:0000256" key="1">
    <source>
        <dbReference type="ARBA" id="ARBA00004141"/>
    </source>
</evidence>
<feature type="transmembrane region" description="Helical" evidence="9">
    <location>
        <begin position="206"/>
        <end position="229"/>
    </location>
</feature>
<evidence type="ECO:0000256" key="7">
    <source>
        <dbReference type="ARBA" id="ARBA00023224"/>
    </source>
</evidence>
<accession>A0A1W0WQZ3</accession>
<sequence length="266" mass="29023">MPFFNSSIMHFFNSNISANFSASVAQNLTSSAHFSANATAVHSEWSAAAVVYLFVSISGFLLNSLVLLAFLRDPRLRTPFNLIVMHLIALNVLSSVQYAINVPATITGRWRLGDRFCEFYLLLQSLLGGSIVCTHGLIAVNRAWAVVKPLSYRQANNRRSTAMQLLGLWVFVFLVAFPHYVIAVLLNRVAVGTVGCRYNMVVVPAYGIIIAILIFVCPTLLVVMLYLGVSFRRITAAKTVKGAFRLPVDDNPSSSPGGARVGRAGP</sequence>
<gene>
    <name evidence="11" type="ORF">BV898_08371</name>
</gene>
<dbReference type="InterPro" id="IPR017452">
    <property type="entry name" value="GPCR_Rhodpsn_7TM"/>
</dbReference>
<keyword evidence="7" id="KW-0807">Transducer</keyword>
<dbReference type="GO" id="GO:0016020">
    <property type="term" value="C:membrane"/>
    <property type="evidence" value="ECO:0007669"/>
    <property type="project" value="UniProtKB-SubCell"/>
</dbReference>
<keyword evidence="3 9" id="KW-1133">Transmembrane helix</keyword>